<evidence type="ECO:0000313" key="3">
    <source>
        <dbReference type="Proteomes" id="UP000054783"/>
    </source>
</evidence>
<keyword evidence="3" id="KW-1185">Reference proteome</keyword>
<dbReference type="EMBL" id="JYDQ01005098">
    <property type="protein sequence ID" value="KRX86095.1"/>
    <property type="molecule type" value="Genomic_DNA"/>
</dbReference>
<proteinExistence type="predicted"/>
<comment type="caution">
    <text evidence="2">The sequence shown here is derived from an EMBL/GenBank/DDBJ whole genome shotgun (WGS) entry which is preliminary data.</text>
</comment>
<organism evidence="2 3">
    <name type="scientific">Trichinella patagoniensis</name>
    <dbReference type="NCBI Taxonomy" id="990121"/>
    <lineage>
        <taxon>Eukaryota</taxon>
        <taxon>Metazoa</taxon>
        <taxon>Ecdysozoa</taxon>
        <taxon>Nematoda</taxon>
        <taxon>Enoplea</taxon>
        <taxon>Dorylaimia</taxon>
        <taxon>Trichinellida</taxon>
        <taxon>Trichinellidae</taxon>
        <taxon>Trichinella</taxon>
    </lineage>
</organism>
<evidence type="ECO:0000256" key="1">
    <source>
        <dbReference type="SAM" id="Phobius"/>
    </source>
</evidence>
<reference evidence="2 3" key="1">
    <citation type="submission" date="2015-01" db="EMBL/GenBank/DDBJ databases">
        <title>Evolution of Trichinella species and genotypes.</title>
        <authorList>
            <person name="Korhonen P.K."/>
            <person name="Edoardo P."/>
            <person name="Giuseppe L.R."/>
            <person name="Gasser R.B."/>
        </authorList>
    </citation>
    <scope>NUCLEOTIDE SEQUENCE [LARGE SCALE GENOMIC DNA]</scope>
    <source>
        <strain evidence="2">ISS2496</strain>
    </source>
</reference>
<dbReference type="Proteomes" id="UP000054783">
    <property type="component" value="Unassembled WGS sequence"/>
</dbReference>
<keyword evidence="1" id="KW-1133">Transmembrane helix</keyword>
<protein>
    <submittedName>
        <fullName evidence="2">Uncharacterized protein</fullName>
    </submittedName>
</protein>
<name>A0A0V0XDL5_9BILA</name>
<accession>A0A0V0XDL5</accession>
<keyword evidence="1" id="KW-0812">Transmembrane</keyword>
<keyword evidence="1" id="KW-0472">Membrane</keyword>
<evidence type="ECO:0000313" key="2">
    <source>
        <dbReference type="EMBL" id="KRX86095.1"/>
    </source>
</evidence>
<gene>
    <name evidence="2" type="ORF">T12_9878</name>
</gene>
<feature type="transmembrane region" description="Helical" evidence="1">
    <location>
        <begin position="12"/>
        <end position="35"/>
    </location>
</feature>
<sequence>MFGAQCSFARKDLIASLVSLLNFLVHFCGGIVLFVL</sequence>
<dbReference type="AlphaFoldDB" id="A0A0V0XDL5"/>